<dbReference type="OrthoDB" id="93990at2759"/>
<dbReference type="Proteomes" id="UP000740883">
    <property type="component" value="Unassembled WGS sequence"/>
</dbReference>
<name>A0A9P6GYW6_9MICR</name>
<accession>A0A9P6GYW6</accession>
<evidence type="ECO:0008006" key="3">
    <source>
        <dbReference type="Google" id="ProtNLM"/>
    </source>
</evidence>
<keyword evidence="2" id="KW-1185">Reference proteome</keyword>
<organism evidence="1 2">
    <name type="scientific">Nosema granulosis</name>
    <dbReference type="NCBI Taxonomy" id="83296"/>
    <lineage>
        <taxon>Eukaryota</taxon>
        <taxon>Fungi</taxon>
        <taxon>Fungi incertae sedis</taxon>
        <taxon>Microsporidia</taxon>
        <taxon>Nosematidae</taxon>
        <taxon>Nosema</taxon>
    </lineage>
</organism>
<reference evidence="1 2" key="1">
    <citation type="journal article" date="2020" name="Genome Biol. Evol.">
        <title>Comparative genomics of strictly vertically transmitted, feminizing microsporidia endosymbionts of amphipod crustaceans.</title>
        <authorList>
            <person name="Cormier A."/>
            <person name="Chebbi M.A."/>
            <person name="Giraud I."/>
            <person name="Wattier R."/>
            <person name="Teixeira M."/>
            <person name="Gilbert C."/>
            <person name="Rigaud T."/>
            <person name="Cordaux R."/>
        </authorList>
    </citation>
    <scope>NUCLEOTIDE SEQUENCE [LARGE SCALE GENOMIC DNA]</scope>
    <source>
        <strain evidence="1 2">Ou3-Ou53</strain>
    </source>
</reference>
<comment type="caution">
    <text evidence="1">The sequence shown here is derived from an EMBL/GenBank/DDBJ whole genome shotgun (WGS) entry which is preliminary data.</text>
</comment>
<dbReference type="EMBL" id="SBJO01000476">
    <property type="protein sequence ID" value="KAF9760929.1"/>
    <property type="molecule type" value="Genomic_DNA"/>
</dbReference>
<dbReference type="AlphaFoldDB" id="A0A9P6GYW6"/>
<sequence length="118" mass="13727">MSVFRDIPESLKIGLDKNRFVQYDSGQKDKNRYIICYNTSQHYLLKGSRTWIADGTCKIAFNPLKQFYIIQCVVVNQPYTLAYIFLSGKNEALYFEAFSKLKRLLGNTSVTYIVVDFE</sequence>
<evidence type="ECO:0000313" key="2">
    <source>
        <dbReference type="Proteomes" id="UP000740883"/>
    </source>
</evidence>
<evidence type="ECO:0000313" key="1">
    <source>
        <dbReference type="EMBL" id="KAF9760929.1"/>
    </source>
</evidence>
<gene>
    <name evidence="1" type="ORF">NGRA_2955</name>
</gene>
<proteinExistence type="predicted"/>
<protein>
    <recommendedName>
        <fullName evidence="3">MULE transposase domain-containing protein</fullName>
    </recommendedName>
</protein>